<dbReference type="EMBL" id="FNMZ01000002">
    <property type="protein sequence ID" value="SDW82629.1"/>
    <property type="molecule type" value="Genomic_DNA"/>
</dbReference>
<dbReference type="InterPro" id="IPR036396">
    <property type="entry name" value="Cyt_P450_sf"/>
</dbReference>
<keyword evidence="11" id="KW-1185">Reference proteome</keyword>
<sequence length="425" mass="45662">MRPEDLPRFRQSPTDPAFVQDPNPTYARMRALGPAVFWEDYGHAVFTRHAQVSALLRDRRFGREVTHLASREALGWDPIPDRLAPFHAVEAHSLLEREPPAHTRLRRLVNRAFTSRAIAGLAPRIEAEARRLVDAMPAGPDAPFDLVPAFAEPLPMAVIAHMLGAPEAEGPRMLAWSHDMVGMYQAGRTREDEDRAAAAAAAFADWMRALIARRRAAPGGALIDALIAAEDDAANGGGRLSEDELVSTCILLLNAGHEATAHALGNAVHLALTGRLDPAVFANPASDAAAETAADETLRFDAPLHMFTRFALGEPAGGDATVGEGAEAVTFRLGETIGLLLGSANRDAEAFPDPDRLDPARANAARHVSFGAGIHFCVGAPLARMELRIGLRVLFAQRPGLCLAAPATYRDAYHFHGLEALRVTG</sequence>
<accession>A0A1H2WRL2</accession>
<evidence type="ECO:0000256" key="1">
    <source>
        <dbReference type="ARBA" id="ARBA00010617"/>
    </source>
</evidence>
<dbReference type="PRINTS" id="PR00359">
    <property type="entry name" value="BP450"/>
</dbReference>
<feature type="region of interest" description="Disordered" evidence="9">
    <location>
        <begin position="1"/>
        <end position="22"/>
    </location>
</feature>
<dbReference type="SUPFAM" id="SSF48264">
    <property type="entry name" value="Cytochrome P450"/>
    <property type="match status" value="1"/>
</dbReference>
<keyword evidence="3 8" id="KW-0479">Metal-binding</keyword>
<dbReference type="PROSITE" id="PS00086">
    <property type="entry name" value="CYTOCHROME_P450"/>
    <property type="match status" value="1"/>
</dbReference>
<keyword evidence="2 8" id="KW-0349">Heme</keyword>
<dbReference type="InterPro" id="IPR017972">
    <property type="entry name" value="Cyt_P450_CS"/>
</dbReference>
<evidence type="ECO:0000256" key="6">
    <source>
        <dbReference type="ARBA" id="ARBA00023033"/>
    </source>
</evidence>
<evidence type="ECO:0000256" key="8">
    <source>
        <dbReference type="RuleBase" id="RU000461"/>
    </source>
</evidence>
<evidence type="ECO:0000313" key="10">
    <source>
        <dbReference type="EMBL" id="SDW82629.1"/>
    </source>
</evidence>
<keyword evidence="6 8" id="KW-0503">Monooxygenase</keyword>
<gene>
    <name evidence="10" type="ORF">SAMN05444336_102454</name>
</gene>
<dbReference type="InterPro" id="IPR002397">
    <property type="entry name" value="Cyt_P450_B"/>
</dbReference>
<dbReference type="AlphaFoldDB" id="A0A1H2WRL2"/>
<evidence type="ECO:0000256" key="3">
    <source>
        <dbReference type="ARBA" id="ARBA00022723"/>
    </source>
</evidence>
<evidence type="ECO:0000256" key="4">
    <source>
        <dbReference type="ARBA" id="ARBA00023002"/>
    </source>
</evidence>
<evidence type="ECO:0000256" key="2">
    <source>
        <dbReference type="ARBA" id="ARBA00022617"/>
    </source>
</evidence>
<dbReference type="GO" id="GO:0020037">
    <property type="term" value="F:heme binding"/>
    <property type="evidence" value="ECO:0007669"/>
    <property type="project" value="InterPro"/>
</dbReference>
<name>A0A1H2WRL2_9RHOB</name>
<dbReference type="Proteomes" id="UP000199118">
    <property type="component" value="Unassembled WGS sequence"/>
</dbReference>
<keyword evidence="4 8" id="KW-0560">Oxidoreductase</keyword>
<dbReference type="CDD" id="cd20625">
    <property type="entry name" value="CYP164-like"/>
    <property type="match status" value="1"/>
</dbReference>
<dbReference type="PANTHER" id="PTHR46696:SF1">
    <property type="entry name" value="CYTOCHROME P450 YJIB-RELATED"/>
    <property type="match status" value="1"/>
</dbReference>
<proteinExistence type="inferred from homology"/>
<organism evidence="10 11">
    <name type="scientific">Albimonas donghaensis</name>
    <dbReference type="NCBI Taxonomy" id="356660"/>
    <lineage>
        <taxon>Bacteria</taxon>
        <taxon>Pseudomonadati</taxon>
        <taxon>Pseudomonadota</taxon>
        <taxon>Alphaproteobacteria</taxon>
        <taxon>Rhodobacterales</taxon>
        <taxon>Paracoccaceae</taxon>
        <taxon>Albimonas</taxon>
    </lineage>
</organism>
<keyword evidence="5 8" id="KW-0408">Iron</keyword>
<protein>
    <submittedName>
        <fullName evidence="10">Unspecific monooxygenase</fullName>
    </submittedName>
</protein>
<dbReference type="OrthoDB" id="9801155at2"/>
<comment type="similarity">
    <text evidence="1 8">Belongs to the cytochrome P450 family.</text>
</comment>
<dbReference type="GO" id="GO:0004497">
    <property type="term" value="F:monooxygenase activity"/>
    <property type="evidence" value="ECO:0007669"/>
    <property type="project" value="UniProtKB-KW"/>
</dbReference>
<dbReference type="FunFam" id="1.10.630.10:FF:000018">
    <property type="entry name" value="Cytochrome P450 monooxygenase"/>
    <property type="match status" value="1"/>
</dbReference>
<dbReference type="PANTHER" id="PTHR46696">
    <property type="entry name" value="P450, PUTATIVE (EUROFUNG)-RELATED"/>
    <property type="match status" value="1"/>
</dbReference>
<dbReference type="GO" id="GO:0016705">
    <property type="term" value="F:oxidoreductase activity, acting on paired donors, with incorporation or reduction of molecular oxygen"/>
    <property type="evidence" value="ECO:0007669"/>
    <property type="project" value="InterPro"/>
</dbReference>
<dbReference type="GO" id="GO:0005506">
    <property type="term" value="F:iron ion binding"/>
    <property type="evidence" value="ECO:0007669"/>
    <property type="project" value="InterPro"/>
</dbReference>
<dbReference type="STRING" id="356660.SAMN05444336_102454"/>
<evidence type="ECO:0000313" key="11">
    <source>
        <dbReference type="Proteomes" id="UP000199118"/>
    </source>
</evidence>
<dbReference type="RefSeq" id="WP_092680695.1">
    <property type="nucleotide sequence ID" value="NZ_FNMZ01000002.1"/>
</dbReference>
<dbReference type="InterPro" id="IPR001128">
    <property type="entry name" value="Cyt_P450"/>
</dbReference>
<dbReference type="Gene3D" id="1.10.630.10">
    <property type="entry name" value="Cytochrome P450"/>
    <property type="match status" value="1"/>
</dbReference>
<comment type="function">
    <text evidence="7">Cytochromes P450 are a group of heme-thiolate monooxygenases. They oxidize a variety of structurally unrelated compounds, including steroids, fatty acids, and xenobiotics.</text>
</comment>
<evidence type="ECO:0000256" key="7">
    <source>
        <dbReference type="ARBA" id="ARBA00043906"/>
    </source>
</evidence>
<reference evidence="10 11" key="1">
    <citation type="submission" date="2016-10" db="EMBL/GenBank/DDBJ databases">
        <authorList>
            <person name="de Groot N.N."/>
        </authorList>
    </citation>
    <scope>NUCLEOTIDE SEQUENCE [LARGE SCALE GENOMIC DNA]</scope>
    <source>
        <strain evidence="10 11">DSM 17890</strain>
    </source>
</reference>
<evidence type="ECO:0000256" key="9">
    <source>
        <dbReference type="SAM" id="MobiDB-lite"/>
    </source>
</evidence>
<dbReference type="Pfam" id="PF00067">
    <property type="entry name" value="p450"/>
    <property type="match status" value="2"/>
</dbReference>
<evidence type="ECO:0000256" key="5">
    <source>
        <dbReference type="ARBA" id="ARBA00023004"/>
    </source>
</evidence>